<dbReference type="EMBL" id="OU594953">
    <property type="protein sequence ID" value="CAG9279983.1"/>
    <property type="molecule type" value="Genomic_DNA"/>
</dbReference>
<sequence length="195" mass="21470">MAHVDSVDLPSIIELSKDPFMKQVSHAEKILPLLEEVGSEEETEGRLKAMFSHSDGIRGFFVTYLTSNSLESTAEEASVPPVLISAMKASESAELISLACMNVIMPTAMVSMHESQELAAQSMKTAARAIEVLAALKARPSVEAQCEAILSVAMGESVKTDSDRINYWNEFFDKWGYKDVQKRDIAKAIRSVLNR</sequence>
<organism evidence="1">
    <name type="scientific">Phaeodactylum tricornutum</name>
    <name type="common">Diatom</name>
    <dbReference type="NCBI Taxonomy" id="2850"/>
    <lineage>
        <taxon>Eukaryota</taxon>
        <taxon>Sar</taxon>
        <taxon>Stramenopiles</taxon>
        <taxon>Ochrophyta</taxon>
        <taxon>Bacillariophyta</taxon>
        <taxon>Bacillariophyceae</taxon>
        <taxon>Bacillariophycidae</taxon>
        <taxon>Naviculales</taxon>
        <taxon>Phaeodactylaceae</taxon>
        <taxon>Phaeodactylum</taxon>
    </lineage>
</organism>
<evidence type="ECO:0000313" key="1">
    <source>
        <dbReference type="EMBL" id="CAG9279983.1"/>
    </source>
</evidence>
<dbReference type="AlphaFoldDB" id="A0A8J9S2T8"/>
<dbReference type="Proteomes" id="UP000836788">
    <property type="component" value="Chromosome 12"/>
</dbReference>
<reference evidence="1" key="1">
    <citation type="submission" date="2022-02" db="EMBL/GenBank/DDBJ databases">
        <authorList>
            <person name="Giguere J D."/>
        </authorList>
    </citation>
    <scope>NUCLEOTIDE SEQUENCE</scope>
    <source>
        <strain evidence="1">CCAP 1055/1</strain>
    </source>
</reference>
<gene>
    <name evidence="1" type="ORF">PTTT1_LOCUS11823</name>
</gene>
<proteinExistence type="predicted"/>
<accession>A0A8J9S2T8</accession>
<name>A0A8J9S2T8_PHATR</name>
<protein>
    <submittedName>
        <fullName evidence="1">Uncharacterized protein</fullName>
    </submittedName>
</protein>